<organism evidence="1 2">
    <name type="scientific">Dentiscutata heterogama</name>
    <dbReference type="NCBI Taxonomy" id="1316150"/>
    <lineage>
        <taxon>Eukaryota</taxon>
        <taxon>Fungi</taxon>
        <taxon>Fungi incertae sedis</taxon>
        <taxon>Mucoromycota</taxon>
        <taxon>Glomeromycotina</taxon>
        <taxon>Glomeromycetes</taxon>
        <taxon>Diversisporales</taxon>
        <taxon>Gigasporaceae</taxon>
        <taxon>Dentiscutata</taxon>
    </lineage>
</organism>
<proteinExistence type="predicted"/>
<gene>
    <name evidence="1" type="ORF">DHETER_LOCUS2655</name>
</gene>
<evidence type="ECO:0000313" key="1">
    <source>
        <dbReference type="EMBL" id="CAG8493242.1"/>
    </source>
</evidence>
<keyword evidence="2" id="KW-1185">Reference proteome</keyword>
<dbReference type="Proteomes" id="UP000789702">
    <property type="component" value="Unassembled WGS sequence"/>
</dbReference>
<protein>
    <submittedName>
        <fullName evidence="1">2328_t:CDS:1</fullName>
    </submittedName>
</protein>
<evidence type="ECO:0000313" key="2">
    <source>
        <dbReference type="Proteomes" id="UP000789702"/>
    </source>
</evidence>
<comment type="caution">
    <text evidence="1">The sequence shown here is derived from an EMBL/GenBank/DDBJ whole genome shotgun (WGS) entry which is preliminary data.</text>
</comment>
<name>A0ACA9KTV7_9GLOM</name>
<sequence length="633" mass="73181">MAENSNASSVNPIDTSIRKSSGKPKSIVWETHIKQGKEISKGHWSATCNYCNEFWYKGSPASLEAHLGNSCNKAPPDVRSLFLSRLATRELDASTSKKRKLNVQSQLSDFCAAGILRSLDQNQKKTLFINIIIGSTLKTLAEENLIEGGGLKQWVDTHVVWARGTFRRILLAADNFYEKMGKKHKERKMLMSQMRSYRYRTEPFDVPFENNESPTTCDDDDYDEEQTTSEVQDVEFPEEEALNIEELLNLDAADFTNDLGEIVFNTNFESSEEEHGNVQINDAESNVDEENWDPEKENSQLHLPACGLLVRSRFHNNLRTLQRLDTWSTEELNMSKKNRKRWEYEVKLWRALLDTSVKFNTINDVNQRAIVLDLFFGSLDNECPLNVDNINYRPPIYFEVEIAEAEDNNGDNYDYGALEGSSAQHCPRRTSNTGLIFQTLAAGYRTHKALWGFVLWEEGFEEEFCLEGTWCRMVLDPLLKIVTRRFNGKSIRQWGEAKSLASNFRKGNSARKPDFWFIVKDYEKLWKKLYDVEIFLLQVYETNLRFFIMDQPGLPLCRVRKIFDFQILYDYSDEISVLYFTHGLWKIRLGLEIHNVINNVCGEIQRQQRKPLINSSGVPAELSVRDFISFPSP</sequence>
<accession>A0ACA9KTV7</accession>
<reference evidence="1" key="1">
    <citation type="submission" date="2021-06" db="EMBL/GenBank/DDBJ databases">
        <authorList>
            <person name="Kallberg Y."/>
            <person name="Tangrot J."/>
            <person name="Rosling A."/>
        </authorList>
    </citation>
    <scope>NUCLEOTIDE SEQUENCE</scope>
    <source>
        <strain evidence="1">IL203A</strain>
    </source>
</reference>
<dbReference type="EMBL" id="CAJVPU010002005">
    <property type="protein sequence ID" value="CAG8493242.1"/>
    <property type="molecule type" value="Genomic_DNA"/>
</dbReference>